<protein>
    <submittedName>
        <fullName evidence="2">STAS domain-containing protein</fullName>
    </submittedName>
</protein>
<dbReference type="InterPro" id="IPR002645">
    <property type="entry name" value="STAS_dom"/>
</dbReference>
<dbReference type="EMBL" id="VBPA01000298">
    <property type="protein sequence ID" value="TMQ69448.1"/>
    <property type="molecule type" value="Genomic_DNA"/>
</dbReference>
<feature type="domain" description="STAS" evidence="1">
    <location>
        <begin position="1"/>
        <end position="121"/>
    </location>
</feature>
<dbReference type="PROSITE" id="PS50801">
    <property type="entry name" value="STAS"/>
    <property type="match status" value="1"/>
</dbReference>
<gene>
    <name evidence="2" type="ORF">E6K80_11655</name>
</gene>
<dbReference type="InterPro" id="IPR036513">
    <property type="entry name" value="STAS_dom_sf"/>
</dbReference>
<dbReference type="CDD" id="cd07043">
    <property type="entry name" value="STAS_anti-anti-sigma_factors"/>
    <property type="match status" value="1"/>
</dbReference>
<evidence type="ECO:0000313" key="3">
    <source>
        <dbReference type="Proteomes" id="UP000319836"/>
    </source>
</evidence>
<dbReference type="Gene3D" id="3.30.750.24">
    <property type="entry name" value="STAS domain"/>
    <property type="match status" value="1"/>
</dbReference>
<proteinExistence type="predicted"/>
<accession>A0A538U0R3</accession>
<dbReference type="AlphaFoldDB" id="A0A538U0R3"/>
<reference evidence="2 3" key="1">
    <citation type="journal article" date="2019" name="Nat. Microbiol.">
        <title>Mediterranean grassland soil C-N compound turnover is dependent on rainfall and depth, and is mediated by genomically divergent microorganisms.</title>
        <authorList>
            <person name="Diamond S."/>
            <person name="Andeer P.F."/>
            <person name="Li Z."/>
            <person name="Crits-Christoph A."/>
            <person name="Burstein D."/>
            <person name="Anantharaman K."/>
            <person name="Lane K.R."/>
            <person name="Thomas B.C."/>
            <person name="Pan C."/>
            <person name="Northen T.R."/>
            <person name="Banfield J.F."/>
        </authorList>
    </citation>
    <scope>NUCLEOTIDE SEQUENCE [LARGE SCALE GENOMIC DNA]</scope>
    <source>
        <strain evidence="2">WS_10</strain>
    </source>
</reference>
<dbReference type="Pfam" id="PF13466">
    <property type="entry name" value="STAS_2"/>
    <property type="match status" value="1"/>
</dbReference>
<name>A0A538U0R3_UNCEI</name>
<sequence length="124" mass="12553">MIGLTGELDGSNFEQVIDAGRAARDGGAQRIVIDLAGLTYMGSSGLVAIHSIALLMRGQEPTSPEDGWQALHELGTATAGSGAPGVLLAGPPPSIERVLDRSGMLGLFPVLTDRDSAVAAATTG</sequence>
<evidence type="ECO:0000259" key="1">
    <source>
        <dbReference type="PROSITE" id="PS50801"/>
    </source>
</evidence>
<dbReference type="Proteomes" id="UP000319836">
    <property type="component" value="Unassembled WGS sequence"/>
</dbReference>
<evidence type="ECO:0000313" key="2">
    <source>
        <dbReference type="EMBL" id="TMQ69448.1"/>
    </source>
</evidence>
<organism evidence="2 3">
    <name type="scientific">Eiseniibacteriota bacterium</name>
    <dbReference type="NCBI Taxonomy" id="2212470"/>
    <lineage>
        <taxon>Bacteria</taxon>
        <taxon>Candidatus Eiseniibacteriota</taxon>
    </lineage>
</organism>
<dbReference type="SUPFAM" id="SSF52091">
    <property type="entry name" value="SpoIIaa-like"/>
    <property type="match status" value="1"/>
</dbReference>
<dbReference type="InterPro" id="IPR058548">
    <property type="entry name" value="MlaB-like_STAS"/>
</dbReference>
<comment type="caution">
    <text evidence="2">The sequence shown here is derived from an EMBL/GenBank/DDBJ whole genome shotgun (WGS) entry which is preliminary data.</text>
</comment>